<dbReference type="GO" id="GO:0016020">
    <property type="term" value="C:membrane"/>
    <property type="evidence" value="ECO:0007669"/>
    <property type="project" value="UniProtKB-SubCell"/>
</dbReference>
<evidence type="ECO:0000313" key="8">
    <source>
        <dbReference type="Proteomes" id="UP000011568"/>
    </source>
</evidence>
<feature type="transmembrane region" description="Helical" evidence="6">
    <location>
        <begin position="62"/>
        <end position="81"/>
    </location>
</feature>
<feature type="transmembrane region" description="Helical" evidence="6">
    <location>
        <begin position="93"/>
        <end position="113"/>
    </location>
</feature>
<dbReference type="AlphaFoldDB" id="M0M8V4"/>
<evidence type="ECO:0000256" key="6">
    <source>
        <dbReference type="SAM" id="Phobius"/>
    </source>
</evidence>
<organism evidence="7 8">
    <name type="scientific">Halococcus morrhuae DSM 1307</name>
    <dbReference type="NCBI Taxonomy" id="931277"/>
    <lineage>
        <taxon>Archaea</taxon>
        <taxon>Methanobacteriati</taxon>
        <taxon>Methanobacteriota</taxon>
        <taxon>Stenosarchaea group</taxon>
        <taxon>Halobacteria</taxon>
        <taxon>Halobacteriales</taxon>
        <taxon>Halococcaceae</taxon>
        <taxon>Halococcus</taxon>
    </lineage>
</organism>
<evidence type="ECO:0000256" key="3">
    <source>
        <dbReference type="ARBA" id="ARBA00022989"/>
    </source>
</evidence>
<evidence type="ECO:0000313" key="7">
    <source>
        <dbReference type="EMBL" id="EMA42232.1"/>
    </source>
</evidence>
<protein>
    <recommendedName>
        <fullName evidence="9">DUF4870 domain-containing protein</fullName>
    </recommendedName>
</protein>
<keyword evidence="2 6" id="KW-0812">Transmembrane</keyword>
<gene>
    <name evidence="7" type="ORF">C448_11896</name>
</gene>
<comment type="subcellular location">
    <subcellularLocation>
        <location evidence="1">Membrane</location>
        <topology evidence="1">Multi-pass membrane protein</topology>
    </subcellularLocation>
</comment>
<accession>M0M8V4</accession>
<sequence>MIPHDGYTICTRLRSSVGGVAAGARANDRTHRRPQMASSTQDIGIDEESTTSESESGLDSTTAGALSYLFGFVSGLLFYLIEREDRFVRWHAAQSMAFTGVLVVAYIALSFLGTAVSMATVSGSSGLFLAGSLFGLILGLVWLVVSLGSFVAWIYLMIKAYQGKVARLPIAASIADRLA</sequence>
<feature type="transmembrane region" description="Helical" evidence="6">
    <location>
        <begin position="133"/>
        <end position="158"/>
    </location>
</feature>
<dbReference type="Proteomes" id="UP000011568">
    <property type="component" value="Unassembled WGS sequence"/>
</dbReference>
<dbReference type="STRING" id="931277.C448_11896"/>
<dbReference type="PATRIC" id="fig|931277.6.peg.2328"/>
<dbReference type="eggNOG" id="arCOG04344">
    <property type="taxonomic scope" value="Archaea"/>
</dbReference>
<evidence type="ECO:0000256" key="1">
    <source>
        <dbReference type="ARBA" id="ARBA00004141"/>
    </source>
</evidence>
<evidence type="ECO:0000256" key="5">
    <source>
        <dbReference type="SAM" id="MobiDB-lite"/>
    </source>
</evidence>
<name>M0M8V4_HALMO</name>
<dbReference type="PANTHER" id="PTHR36460:SF1">
    <property type="entry name" value="UPF0132 DOMAIN PROTEIN (AFU_ORTHOLOGUE AFUA_3G10255)"/>
    <property type="match status" value="1"/>
</dbReference>
<evidence type="ECO:0008006" key="9">
    <source>
        <dbReference type="Google" id="ProtNLM"/>
    </source>
</evidence>
<keyword evidence="4 6" id="KW-0472">Membrane</keyword>
<evidence type="ECO:0000256" key="4">
    <source>
        <dbReference type="ARBA" id="ARBA00023136"/>
    </source>
</evidence>
<feature type="region of interest" description="Disordered" evidence="5">
    <location>
        <begin position="23"/>
        <end position="58"/>
    </location>
</feature>
<dbReference type="EMBL" id="AOMC01000135">
    <property type="protein sequence ID" value="EMA42232.1"/>
    <property type="molecule type" value="Genomic_DNA"/>
</dbReference>
<evidence type="ECO:0000256" key="2">
    <source>
        <dbReference type="ARBA" id="ARBA00022692"/>
    </source>
</evidence>
<dbReference type="InterPro" id="IPR019109">
    <property type="entry name" value="MamF_MmsF"/>
</dbReference>
<keyword evidence="3 6" id="KW-1133">Transmembrane helix</keyword>
<keyword evidence="8" id="KW-1185">Reference proteome</keyword>
<reference evidence="7 8" key="1">
    <citation type="journal article" date="2014" name="PLoS Genet.">
        <title>Phylogenetically driven sequencing of extremely halophilic archaea reveals strategies for static and dynamic osmo-response.</title>
        <authorList>
            <person name="Becker E.A."/>
            <person name="Seitzer P.M."/>
            <person name="Tritt A."/>
            <person name="Larsen D."/>
            <person name="Krusor M."/>
            <person name="Yao A.I."/>
            <person name="Wu D."/>
            <person name="Madern D."/>
            <person name="Eisen J.A."/>
            <person name="Darling A.E."/>
            <person name="Facciotti M.T."/>
        </authorList>
    </citation>
    <scope>NUCLEOTIDE SEQUENCE [LARGE SCALE GENOMIC DNA]</scope>
    <source>
        <strain evidence="7 8">DSM 1307</strain>
    </source>
</reference>
<proteinExistence type="predicted"/>
<dbReference type="PANTHER" id="PTHR36460">
    <property type="entry name" value="UPF0132 DOMAIN PROTEIN (AFU_ORTHOLOGUE AFUA_3G10255)"/>
    <property type="match status" value="1"/>
</dbReference>
<dbReference type="Pfam" id="PF09685">
    <property type="entry name" value="MamF_MmsF"/>
    <property type="match status" value="1"/>
</dbReference>
<comment type="caution">
    <text evidence="7">The sequence shown here is derived from an EMBL/GenBank/DDBJ whole genome shotgun (WGS) entry which is preliminary data.</text>
</comment>